<dbReference type="EMBL" id="JAZHXJ010001132">
    <property type="protein sequence ID" value="KAL1845337.1"/>
    <property type="molecule type" value="Genomic_DNA"/>
</dbReference>
<protein>
    <submittedName>
        <fullName evidence="2">Uncharacterized protein</fullName>
    </submittedName>
</protein>
<feature type="region of interest" description="Disordered" evidence="1">
    <location>
        <begin position="1"/>
        <end position="55"/>
    </location>
</feature>
<sequence length="248" mass="27806">MRVVERLARRRRSDGDGKARCENKKKKCAERSRCRARSRSPPLRPQNAERPCHGVDGWDPKGQQFVLPACLSRKEKALGLESHYSGKRARSPKVSHHDSAACEMGCFPTDAKDYPSQQPRHQSGCVSGWLAIWRTHDNGSYGQKVTQRKVGRWLVHASAVVTTGNIWATATPFCADTTGGWGVLLSNRYVDEMPPALRQQDANNISTHRNEGWLESLQLPVMFFPTPVKPVYDVTAMPHADHNRRGLA</sequence>
<dbReference type="Proteomes" id="UP001586593">
    <property type="component" value="Unassembled WGS sequence"/>
</dbReference>
<name>A0ABR3VUJ2_9PEZI</name>
<reference evidence="2 3" key="1">
    <citation type="journal article" date="2024" name="Commun. Biol.">
        <title>Comparative genomic analysis of thermophilic fungi reveals convergent evolutionary adaptations and gene losses.</title>
        <authorList>
            <person name="Steindorff A.S."/>
            <person name="Aguilar-Pontes M.V."/>
            <person name="Robinson A.J."/>
            <person name="Andreopoulos B."/>
            <person name="LaButti K."/>
            <person name="Kuo A."/>
            <person name="Mondo S."/>
            <person name="Riley R."/>
            <person name="Otillar R."/>
            <person name="Haridas S."/>
            <person name="Lipzen A."/>
            <person name="Grimwood J."/>
            <person name="Schmutz J."/>
            <person name="Clum A."/>
            <person name="Reid I.D."/>
            <person name="Moisan M.C."/>
            <person name="Butler G."/>
            <person name="Nguyen T.T.M."/>
            <person name="Dewar K."/>
            <person name="Conant G."/>
            <person name="Drula E."/>
            <person name="Henrissat B."/>
            <person name="Hansel C."/>
            <person name="Singer S."/>
            <person name="Hutchinson M.I."/>
            <person name="de Vries R.P."/>
            <person name="Natvig D.O."/>
            <person name="Powell A.J."/>
            <person name="Tsang A."/>
            <person name="Grigoriev I.V."/>
        </authorList>
    </citation>
    <scope>NUCLEOTIDE SEQUENCE [LARGE SCALE GENOMIC DNA]</scope>
    <source>
        <strain evidence="2 3">ATCC 24622</strain>
    </source>
</reference>
<feature type="compositionally biased region" description="Basic and acidic residues" evidence="1">
    <location>
        <begin position="1"/>
        <end position="22"/>
    </location>
</feature>
<evidence type="ECO:0000313" key="2">
    <source>
        <dbReference type="EMBL" id="KAL1845337.1"/>
    </source>
</evidence>
<evidence type="ECO:0000256" key="1">
    <source>
        <dbReference type="SAM" id="MobiDB-lite"/>
    </source>
</evidence>
<proteinExistence type="predicted"/>
<evidence type="ECO:0000313" key="3">
    <source>
        <dbReference type="Proteomes" id="UP001586593"/>
    </source>
</evidence>
<gene>
    <name evidence="2" type="ORF">VTK73DRAFT_657</name>
</gene>
<keyword evidence="3" id="KW-1185">Reference proteome</keyword>
<comment type="caution">
    <text evidence="2">The sequence shown here is derived from an EMBL/GenBank/DDBJ whole genome shotgun (WGS) entry which is preliminary data.</text>
</comment>
<accession>A0ABR3VUJ2</accession>
<feature type="compositionally biased region" description="Basic residues" evidence="1">
    <location>
        <begin position="23"/>
        <end position="38"/>
    </location>
</feature>
<organism evidence="2 3">
    <name type="scientific">Phialemonium thermophilum</name>
    <dbReference type="NCBI Taxonomy" id="223376"/>
    <lineage>
        <taxon>Eukaryota</taxon>
        <taxon>Fungi</taxon>
        <taxon>Dikarya</taxon>
        <taxon>Ascomycota</taxon>
        <taxon>Pezizomycotina</taxon>
        <taxon>Sordariomycetes</taxon>
        <taxon>Sordariomycetidae</taxon>
        <taxon>Cephalothecales</taxon>
        <taxon>Cephalothecaceae</taxon>
        <taxon>Phialemonium</taxon>
    </lineage>
</organism>